<evidence type="ECO:0000256" key="3">
    <source>
        <dbReference type="ARBA" id="ARBA00022490"/>
    </source>
</evidence>
<dbReference type="Pfam" id="PF20260">
    <property type="entry name" value="PUA_4"/>
    <property type="match status" value="1"/>
</dbReference>
<gene>
    <name evidence="13" type="ORF">P0M35_10080</name>
</gene>
<evidence type="ECO:0000259" key="11">
    <source>
        <dbReference type="Pfam" id="PF04452"/>
    </source>
</evidence>
<dbReference type="GO" id="GO:0005737">
    <property type="term" value="C:cytoplasm"/>
    <property type="evidence" value="ECO:0007669"/>
    <property type="project" value="UniProtKB-SubCell"/>
</dbReference>
<dbReference type="AlphaFoldDB" id="A0AAE3P1G2"/>
<dbReference type="PANTHER" id="PTHR30027">
    <property type="entry name" value="RIBOSOMAL RNA SMALL SUBUNIT METHYLTRANSFERASE E"/>
    <property type="match status" value="1"/>
</dbReference>
<evidence type="ECO:0000256" key="5">
    <source>
        <dbReference type="ARBA" id="ARBA00022603"/>
    </source>
</evidence>
<sequence>MQTNILSDIELYYSQNYFDEKVVIKDEEAHHAINVMRHKVDDIIFITNGKGNIGKSKIVSISKNELTAVVIEKYSFSNDLSNFTLCIPHIKKQDRLEFALEKSVELGFTNFIIYDSDRSVAKGDKTNRWGKILLSAMKQSLRSWLPKVEYKKSVSEIILLEGRKILFEQKSSVKFLDLLNNEFSIHKMSAEAQLTINNSQLAISNSQFAINNYLIFGPEGGFSEKEMKIFDKVEKVRLTNNRLRSETAIVSAASLISITLTQ</sequence>
<evidence type="ECO:0000313" key="14">
    <source>
        <dbReference type="Proteomes" id="UP001221302"/>
    </source>
</evidence>
<organism evidence="13 14">
    <name type="scientific">Stygiobacter electus</name>
    <dbReference type="NCBI Taxonomy" id="3032292"/>
    <lineage>
        <taxon>Bacteria</taxon>
        <taxon>Pseudomonadati</taxon>
        <taxon>Ignavibacteriota</taxon>
        <taxon>Ignavibacteria</taxon>
        <taxon>Ignavibacteriales</taxon>
        <taxon>Melioribacteraceae</taxon>
        <taxon>Stygiobacter</taxon>
    </lineage>
</organism>
<keyword evidence="4 10" id="KW-0698">rRNA processing</keyword>
<comment type="caution">
    <text evidence="13">The sequence shown here is derived from an EMBL/GenBank/DDBJ whole genome shotgun (WGS) entry which is preliminary data.</text>
</comment>
<dbReference type="PIRSF" id="PIRSF015601">
    <property type="entry name" value="MTase_slr0722"/>
    <property type="match status" value="1"/>
</dbReference>
<keyword evidence="7 10" id="KW-0949">S-adenosyl-L-methionine</keyword>
<dbReference type="GO" id="GO:0070475">
    <property type="term" value="P:rRNA base methylation"/>
    <property type="evidence" value="ECO:0007669"/>
    <property type="project" value="TreeGrafter"/>
</dbReference>
<accession>A0AAE3P1G2</accession>
<evidence type="ECO:0000256" key="1">
    <source>
        <dbReference type="ARBA" id="ARBA00004496"/>
    </source>
</evidence>
<dbReference type="Pfam" id="PF04452">
    <property type="entry name" value="Methyltrans_RNA"/>
    <property type="match status" value="1"/>
</dbReference>
<dbReference type="InterPro" id="IPR029026">
    <property type="entry name" value="tRNA_m1G_MTases_N"/>
</dbReference>
<keyword evidence="14" id="KW-1185">Reference proteome</keyword>
<feature type="domain" description="Ribosomal RNA small subunit methyltransferase E PUA-like" evidence="12">
    <location>
        <begin position="24"/>
        <end position="70"/>
    </location>
</feature>
<dbReference type="InterPro" id="IPR006700">
    <property type="entry name" value="RsmE"/>
</dbReference>
<evidence type="ECO:0000313" key="13">
    <source>
        <dbReference type="EMBL" id="MDF1612500.1"/>
    </source>
</evidence>
<dbReference type="SUPFAM" id="SSF75217">
    <property type="entry name" value="alpha/beta knot"/>
    <property type="match status" value="1"/>
</dbReference>
<reference evidence="13" key="1">
    <citation type="submission" date="2023-03" db="EMBL/GenBank/DDBJ databases">
        <title>Stygiobacter electus gen. nov., sp. nov., facultatively anaerobic thermotolerant bacterium of the class Ignavibacteria from a well of Yessentuki mineral water deposit.</title>
        <authorList>
            <person name="Podosokorskaya O.A."/>
            <person name="Elcheninov A.G."/>
            <person name="Petrova N.F."/>
            <person name="Zavarzina D.G."/>
            <person name="Kublanov I.V."/>
            <person name="Merkel A.Y."/>
        </authorList>
    </citation>
    <scope>NUCLEOTIDE SEQUENCE</scope>
    <source>
        <strain evidence="13">09-Me</strain>
    </source>
</reference>
<dbReference type="EC" id="2.1.1.193" evidence="10"/>
<comment type="subcellular location">
    <subcellularLocation>
        <location evidence="1 10">Cytoplasm</location>
    </subcellularLocation>
</comment>
<dbReference type="Gene3D" id="3.40.1280.10">
    <property type="match status" value="1"/>
</dbReference>
<evidence type="ECO:0000256" key="6">
    <source>
        <dbReference type="ARBA" id="ARBA00022679"/>
    </source>
</evidence>
<comment type="catalytic activity">
    <reaction evidence="9 10">
        <text>uridine(1498) in 16S rRNA + S-adenosyl-L-methionine = N(3)-methyluridine(1498) in 16S rRNA + S-adenosyl-L-homocysteine + H(+)</text>
        <dbReference type="Rhea" id="RHEA:42920"/>
        <dbReference type="Rhea" id="RHEA-COMP:10283"/>
        <dbReference type="Rhea" id="RHEA-COMP:10284"/>
        <dbReference type="ChEBI" id="CHEBI:15378"/>
        <dbReference type="ChEBI" id="CHEBI:57856"/>
        <dbReference type="ChEBI" id="CHEBI:59789"/>
        <dbReference type="ChEBI" id="CHEBI:65315"/>
        <dbReference type="ChEBI" id="CHEBI:74502"/>
        <dbReference type="EC" id="2.1.1.193"/>
    </reaction>
</comment>
<keyword evidence="3 10" id="KW-0963">Cytoplasm</keyword>
<keyword evidence="5 10" id="KW-0489">Methyltransferase</keyword>
<keyword evidence="6 10" id="KW-0808">Transferase</keyword>
<dbReference type="InterPro" id="IPR046886">
    <property type="entry name" value="RsmE_MTase_dom"/>
</dbReference>
<comment type="function">
    <text evidence="8 10">Specifically methylates the N3 position of the uracil ring of uridine 1498 (m3U1498) in 16S rRNA. Acts on the fully assembled 30S ribosomal subunit.</text>
</comment>
<evidence type="ECO:0000256" key="2">
    <source>
        <dbReference type="ARBA" id="ARBA00005528"/>
    </source>
</evidence>
<dbReference type="InterPro" id="IPR029028">
    <property type="entry name" value="Alpha/beta_knot_MTases"/>
</dbReference>
<dbReference type="RefSeq" id="WP_321536271.1">
    <property type="nucleotide sequence ID" value="NZ_JARGDL010000014.1"/>
</dbReference>
<dbReference type="GO" id="GO:0070042">
    <property type="term" value="F:rRNA (uridine-N3-)-methyltransferase activity"/>
    <property type="evidence" value="ECO:0007669"/>
    <property type="project" value="TreeGrafter"/>
</dbReference>
<dbReference type="NCBIfam" id="TIGR00046">
    <property type="entry name" value="RsmE family RNA methyltransferase"/>
    <property type="match status" value="1"/>
</dbReference>
<dbReference type="InterPro" id="IPR015947">
    <property type="entry name" value="PUA-like_sf"/>
</dbReference>
<feature type="domain" description="Ribosomal RNA small subunit methyltransferase E methyltransferase" evidence="11">
    <location>
        <begin position="84"/>
        <end position="256"/>
    </location>
</feature>
<comment type="similarity">
    <text evidence="2 10">Belongs to the RNA methyltransferase RsmE family.</text>
</comment>
<evidence type="ECO:0000256" key="10">
    <source>
        <dbReference type="PIRNR" id="PIRNR015601"/>
    </source>
</evidence>
<protein>
    <recommendedName>
        <fullName evidence="10">Ribosomal RNA small subunit methyltransferase E</fullName>
        <ecNumber evidence="10">2.1.1.193</ecNumber>
    </recommendedName>
</protein>
<evidence type="ECO:0000256" key="9">
    <source>
        <dbReference type="ARBA" id="ARBA00047944"/>
    </source>
</evidence>
<dbReference type="InterPro" id="IPR046887">
    <property type="entry name" value="RsmE_PUA-like"/>
</dbReference>
<proteinExistence type="inferred from homology"/>
<dbReference type="EMBL" id="JARGDL010000014">
    <property type="protein sequence ID" value="MDF1612500.1"/>
    <property type="molecule type" value="Genomic_DNA"/>
</dbReference>
<evidence type="ECO:0000256" key="8">
    <source>
        <dbReference type="ARBA" id="ARBA00025699"/>
    </source>
</evidence>
<dbReference type="SUPFAM" id="SSF88697">
    <property type="entry name" value="PUA domain-like"/>
    <property type="match status" value="1"/>
</dbReference>
<evidence type="ECO:0000256" key="4">
    <source>
        <dbReference type="ARBA" id="ARBA00022552"/>
    </source>
</evidence>
<dbReference type="Proteomes" id="UP001221302">
    <property type="component" value="Unassembled WGS sequence"/>
</dbReference>
<dbReference type="Gene3D" id="2.40.240.20">
    <property type="entry name" value="Hypothetical PUA domain-like, domain 1"/>
    <property type="match status" value="1"/>
</dbReference>
<evidence type="ECO:0000259" key="12">
    <source>
        <dbReference type="Pfam" id="PF20260"/>
    </source>
</evidence>
<dbReference type="CDD" id="cd18084">
    <property type="entry name" value="RsmE-like"/>
    <property type="match status" value="1"/>
</dbReference>
<name>A0AAE3P1G2_9BACT</name>
<dbReference type="PANTHER" id="PTHR30027:SF3">
    <property type="entry name" value="16S RRNA (URACIL(1498)-N(3))-METHYLTRANSFERASE"/>
    <property type="match status" value="1"/>
</dbReference>
<evidence type="ECO:0000256" key="7">
    <source>
        <dbReference type="ARBA" id="ARBA00022691"/>
    </source>
</evidence>